<feature type="binding site" evidence="15">
    <location>
        <position position="261"/>
    </location>
    <ligand>
        <name>L-serine</name>
        <dbReference type="ChEBI" id="CHEBI:33384"/>
    </ligand>
</feature>
<dbReference type="InterPro" id="IPR042103">
    <property type="entry name" value="SerRS_1_N_sf"/>
</dbReference>
<dbReference type="PIRSF" id="PIRSF001529">
    <property type="entry name" value="Ser-tRNA-synth_IIa"/>
    <property type="match status" value="1"/>
</dbReference>
<evidence type="ECO:0000259" key="18">
    <source>
        <dbReference type="PROSITE" id="PS50862"/>
    </source>
</evidence>
<dbReference type="InterPro" id="IPR002317">
    <property type="entry name" value="Ser-tRNA-ligase_type_1"/>
</dbReference>
<dbReference type="EC" id="6.1.1.11" evidence="4 14"/>
<evidence type="ECO:0000256" key="12">
    <source>
        <dbReference type="ARBA" id="ARBA00047929"/>
    </source>
</evidence>
<comment type="similarity">
    <text evidence="3">Belongs to the class-II aminoacyl-tRNA synthetase family. Type-1 seryl-tRNA synthetase subfamily.</text>
</comment>
<feature type="binding site" evidence="16">
    <location>
        <begin position="261"/>
        <end position="263"/>
    </location>
    <ligand>
        <name>ATP</name>
        <dbReference type="ChEBI" id="CHEBI:30616"/>
    </ligand>
</feature>
<comment type="catalytic activity">
    <reaction evidence="13">
        <text>tRNA(Ser) + L-serine + ATP = L-seryl-tRNA(Ser) + AMP + diphosphate + H(+)</text>
        <dbReference type="Rhea" id="RHEA:12292"/>
        <dbReference type="Rhea" id="RHEA-COMP:9669"/>
        <dbReference type="Rhea" id="RHEA-COMP:9703"/>
        <dbReference type="ChEBI" id="CHEBI:15378"/>
        <dbReference type="ChEBI" id="CHEBI:30616"/>
        <dbReference type="ChEBI" id="CHEBI:33019"/>
        <dbReference type="ChEBI" id="CHEBI:33384"/>
        <dbReference type="ChEBI" id="CHEBI:78442"/>
        <dbReference type="ChEBI" id="CHEBI:78533"/>
        <dbReference type="ChEBI" id="CHEBI:456215"/>
        <dbReference type="EC" id="6.1.1.11"/>
    </reaction>
</comment>
<evidence type="ECO:0000256" key="5">
    <source>
        <dbReference type="ARBA" id="ARBA00022490"/>
    </source>
</evidence>
<evidence type="ECO:0000256" key="14">
    <source>
        <dbReference type="NCBIfam" id="TIGR00414"/>
    </source>
</evidence>
<dbReference type="PRINTS" id="PR00981">
    <property type="entry name" value="TRNASYNTHSER"/>
</dbReference>
<dbReference type="GO" id="GO:0005737">
    <property type="term" value="C:cytoplasm"/>
    <property type="evidence" value="ECO:0007669"/>
    <property type="project" value="UniProtKB-SubCell"/>
</dbReference>
<dbReference type="PROSITE" id="PS50862">
    <property type="entry name" value="AA_TRNA_LIGASE_II"/>
    <property type="match status" value="1"/>
</dbReference>
<evidence type="ECO:0000256" key="2">
    <source>
        <dbReference type="ARBA" id="ARBA00005045"/>
    </source>
</evidence>
<proteinExistence type="inferred from homology"/>
<evidence type="ECO:0000256" key="11">
    <source>
        <dbReference type="ARBA" id="ARBA00039158"/>
    </source>
</evidence>
<dbReference type="InterPro" id="IPR006195">
    <property type="entry name" value="aa-tRNA-synth_II"/>
</dbReference>
<dbReference type="InterPro" id="IPR010978">
    <property type="entry name" value="tRNA-bd_arm"/>
</dbReference>
<name>A0A7X5UMV1_9PSEU</name>
<sequence>MIDLDLLLNHTDSVAERLAGKKVDRSLVLSARDAVLDRRAINAKLDTKRAEMNRRSKDFGRLMAQNAANVDEERAALAELKTDIADLEEQLRKAIETADELLYQLPNLPHPAVPVGLEEEDNVILRYEGPEASQRTDTRPHWEIADELGLLDLKRAAKLSGSGFPVLYGDGSRLLRALVQFALDLHRDRYLELVVPHFVRRETPMATGHLPKFADDMYNTTLDDLWAVPTGELPLTGLHRDEILSVEDLPKRYMTYTACFRREAGSAGKDTRGMQRLHEFHKVELVQLCHPDEVEDQFFELLADCERALQLLELPYRVVDLCTGDLTFSSARIYDLEVYAPGLDKWLECSSVGNFTDFQARRGGIRYRRPEGGTAPVNTLNGSAIATPRVWSAILEHGLQPDGTVRVPDVLVPYVGKDTLTRDERAPRS</sequence>
<dbReference type="EMBL" id="JAAOYM010000001">
    <property type="protein sequence ID" value="NIJ10498.1"/>
    <property type="molecule type" value="Genomic_DNA"/>
</dbReference>
<evidence type="ECO:0000256" key="10">
    <source>
        <dbReference type="ARBA" id="ARBA00023146"/>
    </source>
</evidence>
<dbReference type="GO" id="GO:0004828">
    <property type="term" value="F:serine-tRNA ligase activity"/>
    <property type="evidence" value="ECO:0007669"/>
    <property type="project" value="UniProtKB-UniRule"/>
</dbReference>
<keyword evidence="9" id="KW-0648">Protein biosynthesis</keyword>
<feature type="binding site" evidence="15">
    <location>
        <position position="230"/>
    </location>
    <ligand>
        <name>L-serine</name>
        <dbReference type="ChEBI" id="CHEBI:33384"/>
    </ligand>
</feature>
<comment type="caution">
    <text evidence="19">The sequence shown here is derived from an EMBL/GenBank/DDBJ whole genome shotgun (WGS) entry which is preliminary data.</text>
</comment>
<evidence type="ECO:0000256" key="7">
    <source>
        <dbReference type="ARBA" id="ARBA00022741"/>
    </source>
</evidence>
<dbReference type="Gene3D" id="1.10.287.40">
    <property type="entry name" value="Serine-tRNA synthetase, tRNA binding domain"/>
    <property type="match status" value="1"/>
</dbReference>
<accession>A0A7X5UMV1</accession>
<dbReference type="InterPro" id="IPR015866">
    <property type="entry name" value="Ser-tRNA-synth_1_N"/>
</dbReference>
<keyword evidence="8 16" id="KW-0067">ATP-binding</keyword>
<dbReference type="SUPFAM" id="SSF55681">
    <property type="entry name" value="Class II aaRS and biotin synthetases"/>
    <property type="match status" value="1"/>
</dbReference>
<gene>
    <name evidence="19" type="ORF">FHU38_000842</name>
</gene>
<evidence type="ECO:0000256" key="17">
    <source>
        <dbReference type="SAM" id="Coils"/>
    </source>
</evidence>
<keyword evidence="10 19" id="KW-0030">Aminoacyl-tRNA synthetase</keyword>
<feature type="binding site" evidence="16">
    <location>
        <begin position="348"/>
        <end position="351"/>
    </location>
    <ligand>
        <name>ATP</name>
        <dbReference type="ChEBI" id="CHEBI:30616"/>
    </ligand>
</feature>
<dbReference type="InterPro" id="IPR045864">
    <property type="entry name" value="aa-tRNA-synth_II/BPL/LPL"/>
</dbReference>
<dbReference type="Pfam" id="PF02403">
    <property type="entry name" value="Seryl_tRNA_N"/>
    <property type="match status" value="1"/>
</dbReference>
<dbReference type="PANTHER" id="PTHR43697">
    <property type="entry name" value="SERYL-TRNA SYNTHETASE"/>
    <property type="match status" value="1"/>
</dbReference>
<evidence type="ECO:0000313" key="19">
    <source>
        <dbReference type="EMBL" id="NIJ10498.1"/>
    </source>
</evidence>
<protein>
    <recommendedName>
        <fullName evidence="11 14">Serine--tRNA ligase</fullName>
        <ecNumber evidence="4 14">6.1.1.11</ecNumber>
    </recommendedName>
</protein>
<keyword evidence="20" id="KW-1185">Reference proteome</keyword>
<evidence type="ECO:0000256" key="3">
    <source>
        <dbReference type="ARBA" id="ARBA00010728"/>
    </source>
</evidence>
<dbReference type="GO" id="GO:0005524">
    <property type="term" value="F:ATP binding"/>
    <property type="evidence" value="ECO:0007669"/>
    <property type="project" value="UniProtKB-KW"/>
</dbReference>
<comment type="pathway">
    <text evidence="2">Aminoacyl-tRNA biosynthesis; selenocysteinyl-tRNA(Sec) biosynthesis; L-seryl-tRNA(Sec) from L-serine and tRNA(Sec): step 1/1.</text>
</comment>
<evidence type="ECO:0000256" key="4">
    <source>
        <dbReference type="ARBA" id="ARBA00012840"/>
    </source>
</evidence>
<feature type="binding site" evidence="15">
    <location>
        <position position="381"/>
    </location>
    <ligand>
        <name>L-serine</name>
        <dbReference type="ChEBI" id="CHEBI:33384"/>
    </ligand>
</feature>
<keyword evidence="7" id="KW-0547">Nucleotide-binding</keyword>
<dbReference type="Pfam" id="PF00587">
    <property type="entry name" value="tRNA-synt_2b"/>
    <property type="match status" value="1"/>
</dbReference>
<evidence type="ECO:0000256" key="9">
    <source>
        <dbReference type="ARBA" id="ARBA00022917"/>
    </source>
</evidence>
<dbReference type="PANTHER" id="PTHR43697:SF1">
    <property type="entry name" value="SERINE--TRNA LIGASE"/>
    <property type="match status" value="1"/>
</dbReference>
<dbReference type="InterPro" id="IPR002314">
    <property type="entry name" value="aa-tRNA-synt_IIb"/>
</dbReference>
<comment type="subcellular location">
    <subcellularLocation>
        <location evidence="1">Cytoplasm</location>
    </subcellularLocation>
</comment>
<feature type="domain" description="Aminoacyl-transfer RNA synthetases class-II family profile" evidence="18">
    <location>
        <begin position="137"/>
        <end position="408"/>
    </location>
</feature>
<organism evidence="19 20">
    <name type="scientific">Saccharomonospora amisosensis</name>
    <dbReference type="NCBI Taxonomy" id="1128677"/>
    <lineage>
        <taxon>Bacteria</taxon>
        <taxon>Bacillati</taxon>
        <taxon>Actinomycetota</taxon>
        <taxon>Actinomycetes</taxon>
        <taxon>Pseudonocardiales</taxon>
        <taxon>Pseudonocardiaceae</taxon>
        <taxon>Saccharomonospora</taxon>
    </lineage>
</organism>
<feature type="binding site" evidence="15">
    <location>
        <position position="284"/>
    </location>
    <ligand>
        <name>L-serine</name>
        <dbReference type="ChEBI" id="CHEBI:33384"/>
    </ligand>
</feature>
<reference evidence="19 20" key="1">
    <citation type="submission" date="2020-03" db="EMBL/GenBank/DDBJ databases">
        <title>Sequencing the genomes of 1000 actinobacteria strains.</title>
        <authorList>
            <person name="Klenk H.-P."/>
        </authorList>
    </citation>
    <scope>NUCLEOTIDE SEQUENCE [LARGE SCALE GENOMIC DNA]</scope>
    <source>
        <strain evidence="19 20">DSM 45685</strain>
    </source>
</reference>
<dbReference type="AlphaFoldDB" id="A0A7X5UMV1"/>
<dbReference type="SUPFAM" id="SSF46589">
    <property type="entry name" value="tRNA-binding arm"/>
    <property type="match status" value="1"/>
</dbReference>
<dbReference type="Proteomes" id="UP000545493">
    <property type="component" value="Unassembled WGS sequence"/>
</dbReference>
<keyword evidence="5" id="KW-0963">Cytoplasm</keyword>
<evidence type="ECO:0000256" key="16">
    <source>
        <dbReference type="PIRSR" id="PIRSR001529-2"/>
    </source>
</evidence>
<evidence type="ECO:0000256" key="1">
    <source>
        <dbReference type="ARBA" id="ARBA00004496"/>
    </source>
</evidence>
<dbReference type="Gene3D" id="3.30.930.10">
    <property type="entry name" value="Bira Bifunctional Protein, Domain 2"/>
    <property type="match status" value="1"/>
</dbReference>
<keyword evidence="6 19" id="KW-0436">Ligase</keyword>
<evidence type="ECO:0000313" key="20">
    <source>
        <dbReference type="Proteomes" id="UP000545493"/>
    </source>
</evidence>
<evidence type="ECO:0000256" key="8">
    <source>
        <dbReference type="ARBA" id="ARBA00022840"/>
    </source>
</evidence>
<comment type="catalytic activity">
    <reaction evidence="12">
        <text>tRNA(Sec) + L-serine + ATP = L-seryl-tRNA(Sec) + AMP + diphosphate + H(+)</text>
        <dbReference type="Rhea" id="RHEA:42580"/>
        <dbReference type="Rhea" id="RHEA-COMP:9742"/>
        <dbReference type="Rhea" id="RHEA-COMP:10128"/>
        <dbReference type="ChEBI" id="CHEBI:15378"/>
        <dbReference type="ChEBI" id="CHEBI:30616"/>
        <dbReference type="ChEBI" id="CHEBI:33019"/>
        <dbReference type="ChEBI" id="CHEBI:33384"/>
        <dbReference type="ChEBI" id="CHEBI:78442"/>
        <dbReference type="ChEBI" id="CHEBI:78533"/>
        <dbReference type="ChEBI" id="CHEBI:456215"/>
        <dbReference type="EC" id="6.1.1.11"/>
    </reaction>
</comment>
<keyword evidence="17" id="KW-0175">Coiled coil</keyword>
<evidence type="ECO:0000256" key="6">
    <source>
        <dbReference type="ARBA" id="ARBA00022598"/>
    </source>
</evidence>
<evidence type="ECO:0000256" key="15">
    <source>
        <dbReference type="PIRSR" id="PIRSR001529-1"/>
    </source>
</evidence>
<dbReference type="GO" id="GO:0006434">
    <property type="term" value="P:seryl-tRNA aminoacylation"/>
    <property type="evidence" value="ECO:0007669"/>
    <property type="project" value="UniProtKB-UniRule"/>
</dbReference>
<evidence type="ECO:0000256" key="13">
    <source>
        <dbReference type="ARBA" id="ARBA00048823"/>
    </source>
</evidence>
<dbReference type="RefSeq" id="WP_167166646.1">
    <property type="nucleotide sequence ID" value="NZ_JAAOYM010000001.1"/>
</dbReference>
<feature type="coiled-coil region" evidence="17">
    <location>
        <begin position="70"/>
        <end position="104"/>
    </location>
</feature>
<dbReference type="NCBIfam" id="TIGR00414">
    <property type="entry name" value="serS"/>
    <property type="match status" value="1"/>
</dbReference>